<feature type="transmembrane region" description="Helical" evidence="6">
    <location>
        <begin position="433"/>
        <end position="458"/>
    </location>
</feature>
<keyword evidence="10" id="KW-1185">Reference proteome</keyword>
<evidence type="ECO:0000256" key="3">
    <source>
        <dbReference type="ARBA" id="ARBA00022692"/>
    </source>
</evidence>
<feature type="transmembrane region" description="Helical" evidence="6">
    <location>
        <begin position="489"/>
        <end position="510"/>
    </location>
</feature>
<keyword evidence="4 6" id="KW-1133">Transmembrane helix</keyword>
<feature type="transmembrane region" description="Helical" evidence="6">
    <location>
        <begin position="363"/>
        <end position="383"/>
    </location>
</feature>
<dbReference type="Pfam" id="PF13726">
    <property type="entry name" value="Na_H_antiport_2"/>
    <property type="match status" value="1"/>
</dbReference>
<feature type="transmembrane region" description="Helical" evidence="6">
    <location>
        <begin position="332"/>
        <end position="351"/>
    </location>
</feature>
<dbReference type="PANTHER" id="PTHR37821">
    <property type="entry name" value="AMINO ACID TRANSPORTER YUIF-RELATED"/>
    <property type="match status" value="1"/>
</dbReference>
<comment type="subcellular location">
    <subcellularLocation>
        <location evidence="1">Cell membrane</location>
        <topology evidence="1">Multi-pass membrane protein</topology>
    </subcellularLocation>
</comment>
<feature type="domain" description="Putative Na+/H+ antiporter N-terminal" evidence="8">
    <location>
        <begin position="67"/>
        <end position="152"/>
    </location>
</feature>
<accession>A0A318UWL0</accession>
<name>A0A318UWL0_9GAMM</name>
<dbReference type="InterPro" id="IPR032813">
    <property type="entry name" value="Na_H_antiport_N"/>
</dbReference>
<dbReference type="GO" id="GO:0005886">
    <property type="term" value="C:plasma membrane"/>
    <property type="evidence" value="ECO:0007669"/>
    <property type="project" value="UniProtKB-SubCell"/>
</dbReference>
<reference evidence="9 10" key="1">
    <citation type="submission" date="2018-06" db="EMBL/GenBank/DDBJ databases">
        <title>Genomic Encyclopedia of Type Strains, Phase III (KMG-III): the genomes of soil and plant-associated and newly described type strains.</title>
        <authorList>
            <person name="Whitman W."/>
        </authorList>
    </citation>
    <scope>NUCLEOTIDE SEQUENCE [LARGE SCALE GENOMIC DNA]</scope>
    <source>
        <strain evidence="9 10">CECT 7730</strain>
    </source>
</reference>
<evidence type="ECO:0000256" key="5">
    <source>
        <dbReference type="ARBA" id="ARBA00023136"/>
    </source>
</evidence>
<evidence type="ECO:0000259" key="8">
    <source>
        <dbReference type="Pfam" id="PF13726"/>
    </source>
</evidence>
<dbReference type="InterPro" id="IPR052576">
    <property type="entry name" value="AA_Transporter-Related"/>
</dbReference>
<dbReference type="Proteomes" id="UP000247551">
    <property type="component" value="Unassembled WGS sequence"/>
</dbReference>
<evidence type="ECO:0000259" key="7">
    <source>
        <dbReference type="Pfam" id="PF03553"/>
    </source>
</evidence>
<dbReference type="Pfam" id="PF03553">
    <property type="entry name" value="Na_H_antiporter"/>
    <property type="match status" value="1"/>
</dbReference>
<feature type="transmembrane region" description="Helical" evidence="6">
    <location>
        <begin position="403"/>
        <end position="421"/>
    </location>
</feature>
<organism evidence="9 10">
    <name type="scientific">Marinomonas alcarazii</name>
    <dbReference type="NCBI Taxonomy" id="491949"/>
    <lineage>
        <taxon>Bacteria</taxon>
        <taxon>Pseudomonadati</taxon>
        <taxon>Pseudomonadota</taxon>
        <taxon>Gammaproteobacteria</taxon>
        <taxon>Oceanospirillales</taxon>
        <taxon>Oceanospirillaceae</taxon>
        <taxon>Marinomonas</taxon>
    </lineage>
</organism>
<feature type="transmembrane region" description="Helical" evidence="6">
    <location>
        <begin position="166"/>
        <end position="182"/>
    </location>
</feature>
<keyword evidence="3 6" id="KW-0812">Transmembrane</keyword>
<evidence type="ECO:0000256" key="6">
    <source>
        <dbReference type="SAM" id="Phobius"/>
    </source>
</evidence>
<feature type="transmembrane region" description="Helical" evidence="6">
    <location>
        <begin position="309"/>
        <end position="326"/>
    </location>
</feature>
<feature type="transmembrane region" description="Helical" evidence="6">
    <location>
        <begin position="124"/>
        <end position="145"/>
    </location>
</feature>
<proteinExistence type="predicted"/>
<dbReference type="EMBL" id="QKLW01000005">
    <property type="protein sequence ID" value="PYF80922.1"/>
    <property type="molecule type" value="Genomic_DNA"/>
</dbReference>
<dbReference type="AlphaFoldDB" id="A0A318UWL0"/>
<feature type="transmembrane region" description="Helical" evidence="6">
    <location>
        <begin position="262"/>
        <end position="282"/>
    </location>
</feature>
<evidence type="ECO:0000313" key="9">
    <source>
        <dbReference type="EMBL" id="PYF80922.1"/>
    </source>
</evidence>
<evidence type="ECO:0000313" key="10">
    <source>
        <dbReference type="Proteomes" id="UP000247551"/>
    </source>
</evidence>
<feature type="transmembrane region" description="Helical" evidence="6">
    <location>
        <begin position="188"/>
        <end position="204"/>
    </location>
</feature>
<comment type="caution">
    <text evidence="9">The sequence shown here is derived from an EMBL/GenBank/DDBJ whole genome shotgun (WGS) entry which is preliminary data.</text>
</comment>
<sequence length="511" mass="53956">MNRFLLNSSAVLTALPISSPQIQNVDTMNENVVNVPNKPPFKVIAIACVVCLILGFGILNPGSLPINSVVLAIGLMIFLCVVRVPVTIALIASALVGGLHSGLSTQEAIAAINDNLLVGSQVGMTYIMVGALAVALARSGLLDLLARKLVSMLGNEDTKHQTKVKWLLYGIFMVASILSQNAVPVHIAFIPVMIPPLLVIFNKLRIDRRAIACVLACSISSSYLLLPTGFGAIFLNEILLANVNDVGSAYGLAVTADMVPKAMFLPVMGILAGMLVAVFFSYRKPRDYTTNDVALEHLEKTKDTVIKPFQLIMTLIAVAVTLAFQITFDSLLVGAMIGFMILSLAGIFRWDQQDDVFTQGMRMMVQIAVIITIASGFAGVLEATGEIKPLVQASAELIGDHKALAAAIMLIVGLFITIGFGDSFASVPILAPIYIPLALTLGFSPMAAVALLGASAALGDAGSPASTITLGATSGLNADGQHDHVRDSVIPTFMHANFGMVIFAWVAAMVL</sequence>
<evidence type="ECO:0000256" key="1">
    <source>
        <dbReference type="ARBA" id="ARBA00004651"/>
    </source>
</evidence>
<evidence type="ECO:0000256" key="4">
    <source>
        <dbReference type="ARBA" id="ARBA00022989"/>
    </source>
</evidence>
<feature type="transmembrane region" description="Helical" evidence="6">
    <location>
        <begin position="211"/>
        <end position="235"/>
    </location>
</feature>
<gene>
    <name evidence="9" type="ORF">DFP75_10512</name>
</gene>
<evidence type="ECO:0000256" key="2">
    <source>
        <dbReference type="ARBA" id="ARBA00022475"/>
    </source>
</evidence>
<feature type="transmembrane region" description="Helical" evidence="6">
    <location>
        <begin position="44"/>
        <end position="62"/>
    </location>
</feature>
<dbReference type="InterPro" id="IPR018461">
    <property type="entry name" value="Na/H_Antiport_NhaC-like_C"/>
</dbReference>
<feature type="transmembrane region" description="Helical" evidence="6">
    <location>
        <begin position="69"/>
        <end position="96"/>
    </location>
</feature>
<dbReference type="PANTHER" id="PTHR37821:SF1">
    <property type="entry name" value="AMINO ACID TRANSPORTER YUIF-RELATED"/>
    <property type="match status" value="1"/>
</dbReference>
<keyword evidence="2" id="KW-1003">Cell membrane</keyword>
<evidence type="ECO:0008006" key="11">
    <source>
        <dbReference type="Google" id="ProtNLM"/>
    </source>
</evidence>
<feature type="domain" description="Na+/H+ antiporter NhaC-like C-terminal" evidence="7">
    <location>
        <begin position="221"/>
        <end position="505"/>
    </location>
</feature>
<protein>
    <recommendedName>
        <fullName evidence="11">Transporter (NhaC family)</fullName>
    </recommendedName>
</protein>
<keyword evidence="5 6" id="KW-0472">Membrane</keyword>